<dbReference type="InterPro" id="IPR005025">
    <property type="entry name" value="FMN_Rdtase-like_dom"/>
</dbReference>
<evidence type="ECO:0000256" key="1">
    <source>
        <dbReference type="ARBA" id="ARBA00001917"/>
    </source>
</evidence>
<dbReference type="AlphaFoldDB" id="A0A3G9FR54"/>
<evidence type="ECO:0000256" key="2">
    <source>
        <dbReference type="ARBA" id="ARBA00022643"/>
    </source>
</evidence>
<gene>
    <name evidence="4" type="ORF">I6I53_04535</name>
    <name evidence="5" type="ORF">LSO58_16360</name>
</gene>
<dbReference type="InterPro" id="IPR029039">
    <property type="entry name" value="Flavoprotein-like_sf"/>
</dbReference>
<dbReference type="PANTHER" id="PTHR30543">
    <property type="entry name" value="CHROMATE REDUCTASE"/>
    <property type="match status" value="1"/>
</dbReference>
<keyword evidence="2" id="KW-0285">Flavoprotein</keyword>
<name>A0A3G9FR54_9GAMM</name>
<dbReference type="GO" id="GO:0016491">
    <property type="term" value="F:oxidoreductase activity"/>
    <property type="evidence" value="ECO:0007669"/>
    <property type="project" value="InterPro"/>
</dbReference>
<dbReference type="PANTHER" id="PTHR30543:SF21">
    <property type="entry name" value="NAD(P)H-DEPENDENT FMN REDUCTASE LOT6"/>
    <property type="match status" value="1"/>
</dbReference>
<evidence type="ECO:0000313" key="7">
    <source>
        <dbReference type="Proteomes" id="UP001164081"/>
    </source>
</evidence>
<proteinExistence type="predicted"/>
<evidence type="ECO:0000313" key="5">
    <source>
        <dbReference type="EMBL" id="UYF75331.1"/>
    </source>
</evidence>
<dbReference type="GeneID" id="66210678"/>
<dbReference type="GO" id="GO:0010181">
    <property type="term" value="F:FMN binding"/>
    <property type="evidence" value="ECO:0007669"/>
    <property type="project" value="TreeGrafter"/>
</dbReference>
<dbReference type="Proteomes" id="UP001164081">
    <property type="component" value="Chromosome"/>
</dbReference>
<dbReference type="EMBL" id="CP089044">
    <property type="protein sequence ID" value="UYF75331.1"/>
    <property type="molecule type" value="Genomic_DNA"/>
</dbReference>
<evidence type="ECO:0000313" key="4">
    <source>
        <dbReference type="EMBL" id="QQT87046.1"/>
    </source>
</evidence>
<comment type="cofactor">
    <cofactor evidence="1">
        <name>FMN</name>
        <dbReference type="ChEBI" id="CHEBI:58210"/>
    </cofactor>
</comment>
<dbReference type="InterPro" id="IPR050712">
    <property type="entry name" value="NAD(P)H-dep_reductase"/>
</dbReference>
<reference evidence="5" key="2">
    <citation type="journal article" date="2022" name="J Glob Antimicrob Resist">
        <title>Comparative analysis of IMP-4- and OXA-58-containing plasmids of three carbapenemase-producing Acinetobacter ursingii strains in the Netherlands.</title>
        <authorList>
            <person name="Hendrickx A.P.A."/>
            <person name="Schade R.P."/>
            <person name="Landman F."/>
            <person name="Bosch T."/>
            <person name="Schouls L.M."/>
            <person name="van Dijk K."/>
        </authorList>
    </citation>
    <scope>NUCLEOTIDE SEQUENCE</scope>
    <source>
        <strain evidence="5">RIVM_C010761</strain>
    </source>
</reference>
<organism evidence="5 7">
    <name type="scientific">Acinetobacter ursingii</name>
    <dbReference type="NCBI Taxonomy" id="108980"/>
    <lineage>
        <taxon>Bacteria</taxon>
        <taxon>Pseudomonadati</taxon>
        <taxon>Pseudomonadota</taxon>
        <taxon>Gammaproteobacteria</taxon>
        <taxon>Moraxellales</taxon>
        <taxon>Moraxellaceae</taxon>
        <taxon>Acinetobacter</taxon>
    </lineage>
</organism>
<dbReference type="Proteomes" id="UP000595320">
    <property type="component" value="Chromosome"/>
</dbReference>
<evidence type="ECO:0000259" key="3">
    <source>
        <dbReference type="Pfam" id="PF03358"/>
    </source>
</evidence>
<keyword evidence="2" id="KW-0288">FMN</keyword>
<dbReference type="Gene3D" id="3.40.50.360">
    <property type="match status" value="1"/>
</dbReference>
<dbReference type="SUPFAM" id="SSF52218">
    <property type="entry name" value="Flavoproteins"/>
    <property type="match status" value="1"/>
</dbReference>
<sequence length="182" mass="20569">MRIYIIVGSIREGRTAIKVANWVNHCLSSQPNTDLQAEIIDLKQWDLPLFAGSHPPATGIYDQPKQQEWADKIAQADAFIFISPEYNHGYSPALKNALDYLGKEWSGKPASFISYGVTYGSNSVGQIRQVTSSLNMIDPNAVIEIRDIFKRNKEESFEANEFEEKALTDLVQKLKKYQKNSV</sequence>
<dbReference type="RefSeq" id="WP_004988882.1">
    <property type="nucleotide sequence ID" value="NZ_AP018824.1"/>
</dbReference>
<reference evidence="4 6" key="1">
    <citation type="submission" date="2021-01" db="EMBL/GenBank/DDBJ databases">
        <title>FDA dAtabase for Regulatory Grade micrObial Sequences (FDA-ARGOS): Supporting development and validation of Infectious Disease Dx tests.</title>
        <authorList>
            <person name="Sproer C."/>
            <person name="Gronow S."/>
            <person name="Severitt S."/>
            <person name="Schroder I."/>
            <person name="Tallon L."/>
            <person name="Sadzewicz L."/>
            <person name="Zhao X."/>
            <person name="Boylan J."/>
            <person name="Ott S."/>
            <person name="Bowen H."/>
            <person name="Vavikolanu K."/>
            <person name="Mehta A."/>
            <person name="Aluvathingal J."/>
            <person name="Nadendla S."/>
            <person name="Lowell S."/>
            <person name="Myers T."/>
            <person name="Yan Y."/>
            <person name="Sichtig H."/>
        </authorList>
    </citation>
    <scope>NUCLEOTIDE SEQUENCE [LARGE SCALE GENOMIC DNA]</scope>
    <source>
        <strain evidence="4 6">FDAARGOS_1096</strain>
    </source>
</reference>
<protein>
    <submittedName>
        <fullName evidence="5">NAD(P)H-dependent oxidoreductase</fullName>
    </submittedName>
</protein>
<dbReference type="EMBL" id="CP068176">
    <property type="protein sequence ID" value="QQT87046.1"/>
    <property type="molecule type" value="Genomic_DNA"/>
</dbReference>
<feature type="domain" description="NADPH-dependent FMN reductase-like" evidence="3">
    <location>
        <begin position="1"/>
        <end position="141"/>
    </location>
</feature>
<dbReference type="GO" id="GO:0005829">
    <property type="term" value="C:cytosol"/>
    <property type="evidence" value="ECO:0007669"/>
    <property type="project" value="TreeGrafter"/>
</dbReference>
<evidence type="ECO:0000313" key="6">
    <source>
        <dbReference type="Proteomes" id="UP000595320"/>
    </source>
</evidence>
<dbReference type="Pfam" id="PF03358">
    <property type="entry name" value="FMN_red"/>
    <property type="match status" value="1"/>
</dbReference>
<accession>A0A3G9FR54</accession>